<feature type="transmembrane region" description="Helical" evidence="1">
    <location>
        <begin position="44"/>
        <end position="61"/>
    </location>
</feature>
<keyword evidence="1" id="KW-0812">Transmembrane</keyword>
<dbReference type="AlphaFoldDB" id="A0A6J4MIG1"/>
<keyword evidence="1" id="KW-0472">Membrane</keyword>
<reference evidence="2" key="1">
    <citation type="submission" date="2020-02" db="EMBL/GenBank/DDBJ databases">
        <authorList>
            <person name="Meier V. D."/>
        </authorList>
    </citation>
    <scope>NUCLEOTIDE SEQUENCE</scope>
    <source>
        <strain evidence="2">AVDCRST_MAG68</strain>
    </source>
</reference>
<protein>
    <submittedName>
        <fullName evidence="2">Uncharacterized protein</fullName>
    </submittedName>
</protein>
<name>A0A6J4MIG1_9BACT</name>
<dbReference type="EMBL" id="CADCTW010000201">
    <property type="protein sequence ID" value="CAA9360334.1"/>
    <property type="molecule type" value="Genomic_DNA"/>
</dbReference>
<evidence type="ECO:0000256" key="1">
    <source>
        <dbReference type="SAM" id="Phobius"/>
    </source>
</evidence>
<keyword evidence="1" id="KW-1133">Transmembrane helix</keyword>
<organism evidence="2">
    <name type="scientific">uncultured Gemmatimonadota bacterium</name>
    <dbReference type="NCBI Taxonomy" id="203437"/>
    <lineage>
        <taxon>Bacteria</taxon>
        <taxon>Pseudomonadati</taxon>
        <taxon>Gemmatimonadota</taxon>
        <taxon>environmental samples</taxon>
    </lineage>
</organism>
<sequence length="100" mass="10984">MWYERQFGFRSEPYPRFQADVVWSLVVVAVVAVFVLQIGAPLVAAAAAAGGVGAWLAWVLYRRVVAERTRLIRTTRPPLGRLMARYGAAPRPSRTAGQAA</sequence>
<evidence type="ECO:0000313" key="2">
    <source>
        <dbReference type="EMBL" id="CAA9360334.1"/>
    </source>
</evidence>
<feature type="transmembrane region" description="Helical" evidence="1">
    <location>
        <begin position="21"/>
        <end position="38"/>
    </location>
</feature>
<proteinExistence type="predicted"/>
<gene>
    <name evidence="2" type="ORF">AVDCRST_MAG68-4332</name>
</gene>
<accession>A0A6J4MIG1</accession>